<dbReference type="AlphaFoldDB" id="A0A8H7EUD2"/>
<feature type="transmembrane region" description="Helical" evidence="10">
    <location>
        <begin position="351"/>
        <end position="373"/>
    </location>
</feature>
<dbReference type="Proteomes" id="UP000605846">
    <property type="component" value="Unassembled WGS sequence"/>
</dbReference>
<feature type="domain" description="Membrane insertase YidC/Oxa/ALB C-terminal" evidence="11">
    <location>
        <begin position="353"/>
        <end position="546"/>
    </location>
</feature>
<dbReference type="PANTHER" id="PTHR12428:SF66">
    <property type="entry name" value="MITOCHONDRIAL INNER MEMBRANE PROTEIN OXA1L"/>
    <property type="match status" value="1"/>
</dbReference>
<name>A0A8H7EUD2_9FUNG</name>
<keyword evidence="13" id="KW-1185">Reference proteome</keyword>
<comment type="subcellular location">
    <subcellularLocation>
        <location evidence="9">Membrane</location>
        <topology evidence="9">Multi-pass membrane protein</topology>
    </subcellularLocation>
    <subcellularLocation>
        <location evidence="1">Mitochondrion inner membrane</location>
        <topology evidence="1">Multi-pass membrane protein</topology>
    </subcellularLocation>
</comment>
<evidence type="ECO:0000256" key="4">
    <source>
        <dbReference type="ARBA" id="ARBA00022792"/>
    </source>
</evidence>
<accession>A0A8H7EUD2</accession>
<evidence type="ECO:0000313" key="13">
    <source>
        <dbReference type="Proteomes" id="UP000605846"/>
    </source>
</evidence>
<keyword evidence="5" id="KW-0809">Transit peptide</keyword>
<evidence type="ECO:0000256" key="5">
    <source>
        <dbReference type="ARBA" id="ARBA00022946"/>
    </source>
</evidence>
<dbReference type="CDD" id="cd20069">
    <property type="entry name" value="5TM_Oxa1-like"/>
    <property type="match status" value="1"/>
</dbReference>
<dbReference type="Pfam" id="PF02096">
    <property type="entry name" value="60KD_IMP"/>
    <property type="match status" value="1"/>
</dbReference>
<dbReference type="NCBIfam" id="TIGR03592">
    <property type="entry name" value="yidC_oxa1_cterm"/>
    <property type="match status" value="1"/>
</dbReference>
<keyword evidence="8 10" id="KW-0472">Membrane</keyword>
<dbReference type="InterPro" id="IPR001708">
    <property type="entry name" value="YidC/ALB3/OXA1/COX18"/>
</dbReference>
<evidence type="ECO:0000256" key="2">
    <source>
        <dbReference type="ARBA" id="ARBA00009877"/>
    </source>
</evidence>
<evidence type="ECO:0000256" key="7">
    <source>
        <dbReference type="ARBA" id="ARBA00023128"/>
    </source>
</evidence>
<dbReference type="EMBL" id="JABAYA010000001">
    <property type="protein sequence ID" value="KAF7732865.1"/>
    <property type="molecule type" value="Genomic_DNA"/>
</dbReference>
<sequence length="612" mass="67876">MSTKRVVERFRQLEVEFFRQHAATLNSFGITADDSYLYGEFAFLLLGLKPSVLIHFPPPVIVLYEQGVIEPVLKALPNISRRRIENMRSEEMDLTGCILLYHLHDSHRVSNLLDEKSRVTESQLAEILDYPGSLPNSLEDVAAMKEVAYIDADRQTLLTTYAALDNQLHNVKDHFERHGADGGLSTLARELLAPRKRHRQTEFVSILALTTMIGATRRLLSKSLLSPCGNLATPARMYKLSAGTVRMSAWSSSSYGSLGQNATRAAGTGLFMNTSVRRYTTETATEPIKVEGIRSSAQEALEQVAQAPTATDGLVEAAAQIGDFKAMGLCNFTPVGGLEAMLEAIHVYSGLPWWGTIALATVTVRLALLPVMVKIQRNNAKLMNINPEVTRIMDNLKTAQAQGDTHSISKYSAEIQTLFKSNGCHPLKSLGLPLVQMPVMVSFFLALRGMAELPVPGLQNGGMWWFQDLTAQDPYYILPVVSAAGMMAVLEAGTEAGMANPQSKSMKNFFRAITVIMVPFTAWMPSSVFVYWATSNVFSIGQILALKNPTIRKALNIPPLVRPVSELSKNTKGFMENFRDQQKQYEKMEKERAIRERQQAAAMARRAAKRRF</sequence>
<evidence type="ECO:0000313" key="12">
    <source>
        <dbReference type="EMBL" id="KAF7732865.1"/>
    </source>
</evidence>
<proteinExistence type="inferred from homology"/>
<evidence type="ECO:0000256" key="10">
    <source>
        <dbReference type="SAM" id="Phobius"/>
    </source>
</evidence>
<evidence type="ECO:0000256" key="1">
    <source>
        <dbReference type="ARBA" id="ARBA00004448"/>
    </source>
</evidence>
<feature type="transmembrane region" description="Helical" evidence="10">
    <location>
        <begin position="475"/>
        <end position="497"/>
    </location>
</feature>
<evidence type="ECO:0000259" key="11">
    <source>
        <dbReference type="Pfam" id="PF02096"/>
    </source>
</evidence>
<gene>
    <name evidence="12" type="primary">OXA1L</name>
    <name evidence="12" type="ORF">EC973_000141</name>
</gene>
<keyword evidence="3 9" id="KW-0812">Transmembrane</keyword>
<comment type="caution">
    <text evidence="12">The sequence shown here is derived from an EMBL/GenBank/DDBJ whole genome shotgun (WGS) entry which is preliminary data.</text>
</comment>
<evidence type="ECO:0000256" key="8">
    <source>
        <dbReference type="ARBA" id="ARBA00023136"/>
    </source>
</evidence>
<dbReference type="InterPro" id="IPR028055">
    <property type="entry name" value="YidC/Oxa/ALB_C"/>
</dbReference>
<dbReference type="GO" id="GO:0032977">
    <property type="term" value="F:membrane insertase activity"/>
    <property type="evidence" value="ECO:0007669"/>
    <property type="project" value="InterPro"/>
</dbReference>
<feature type="transmembrane region" description="Helical" evidence="10">
    <location>
        <begin position="509"/>
        <end position="533"/>
    </location>
</feature>
<evidence type="ECO:0000256" key="3">
    <source>
        <dbReference type="ARBA" id="ARBA00022692"/>
    </source>
</evidence>
<dbReference type="OrthoDB" id="2148490at2759"/>
<keyword evidence="7" id="KW-0496">Mitochondrion</keyword>
<evidence type="ECO:0000256" key="9">
    <source>
        <dbReference type="RuleBase" id="RU003945"/>
    </source>
</evidence>
<dbReference type="GO" id="GO:0032979">
    <property type="term" value="P:protein insertion into mitochondrial inner membrane from matrix"/>
    <property type="evidence" value="ECO:0007669"/>
    <property type="project" value="TreeGrafter"/>
</dbReference>
<dbReference type="PANTHER" id="PTHR12428">
    <property type="entry name" value="OXA1"/>
    <property type="match status" value="1"/>
</dbReference>
<keyword evidence="6 10" id="KW-1133">Transmembrane helix</keyword>
<organism evidence="12 13">
    <name type="scientific">Apophysomyces ossiformis</name>
    <dbReference type="NCBI Taxonomy" id="679940"/>
    <lineage>
        <taxon>Eukaryota</taxon>
        <taxon>Fungi</taxon>
        <taxon>Fungi incertae sedis</taxon>
        <taxon>Mucoromycota</taxon>
        <taxon>Mucoromycotina</taxon>
        <taxon>Mucoromycetes</taxon>
        <taxon>Mucorales</taxon>
        <taxon>Mucorineae</taxon>
        <taxon>Mucoraceae</taxon>
        <taxon>Apophysomyces</taxon>
    </lineage>
</organism>
<evidence type="ECO:0000256" key="6">
    <source>
        <dbReference type="ARBA" id="ARBA00022989"/>
    </source>
</evidence>
<comment type="similarity">
    <text evidence="2 9">Belongs to the OXA1/ALB3/YidC family.</text>
</comment>
<reference evidence="12" key="1">
    <citation type="submission" date="2020-01" db="EMBL/GenBank/DDBJ databases">
        <title>Genome Sequencing of Three Apophysomyces-Like Fungal Strains Confirms a Novel Fungal Genus in the Mucoromycota with divergent Burkholderia-like Endosymbiotic Bacteria.</title>
        <authorList>
            <person name="Stajich J.E."/>
            <person name="Macias A.M."/>
            <person name="Carter-House D."/>
            <person name="Lovett B."/>
            <person name="Kasson L.R."/>
            <person name="Berry K."/>
            <person name="Grigoriev I."/>
            <person name="Chang Y."/>
            <person name="Spatafora J."/>
            <person name="Kasson M.T."/>
        </authorList>
    </citation>
    <scope>NUCLEOTIDE SEQUENCE</scope>
    <source>
        <strain evidence="12">NRRL A-21654</strain>
    </source>
</reference>
<dbReference type="GO" id="GO:0005743">
    <property type="term" value="C:mitochondrial inner membrane"/>
    <property type="evidence" value="ECO:0007669"/>
    <property type="project" value="UniProtKB-SubCell"/>
</dbReference>
<keyword evidence="4" id="KW-0999">Mitochondrion inner membrane</keyword>
<protein>
    <submittedName>
        <fullName evidence="12">Mitochondrial inner membrane protein oxa1l</fullName>
    </submittedName>
</protein>